<evidence type="ECO:0000313" key="12">
    <source>
        <dbReference type="Proteomes" id="UP000824160"/>
    </source>
</evidence>
<sequence length="286" mass="30356">MEKISNVVKAQVLNQALPYIQKYHDKIVVVKYGGNAMTSQELKDAVMSDIVLLGLVGIKVVLVHGGGPEISEMLKKVGIESKFVGGLRYTDADTAEIVRMVLAGKVNKSLVSSLQHHGGSALGLCGSDGQMLKVKKLEAQEDLGFVGEITGVNVKPITDALDCGFIPVIATVATDSEGQVYNINADTAAAQIAAALGAENLILMTDIKGLLRDKNDESTLIPHVNVSEVPFLIKQGIISGGMIPKIECCVEAVRRGVTKTCIIDGRIPHSILIEILSNEGVGTLFN</sequence>
<evidence type="ECO:0000313" key="11">
    <source>
        <dbReference type="EMBL" id="HIT93889.1"/>
    </source>
</evidence>
<gene>
    <name evidence="9 11" type="primary">argB</name>
    <name evidence="11" type="ORF">IAC43_01765</name>
</gene>
<comment type="function">
    <text evidence="9">Catalyzes the ATP-dependent phosphorylation of N-acetyl-L-glutamate.</text>
</comment>
<evidence type="ECO:0000256" key="3">
    <source>
        <dbReference type="ARBA" id="ARBA00022605"/>
    </source>
</evidence>
<feature type="site" description="Transition state stabilizer" evidence="9">
    <location>
        <position position="31"/>
    </location>
</feature>
<comment type="similarity">
    <text evidence="9">Belongs to the acetylglutamate kinase family. ArgB subfamily.</text>
</comment>
<dbReference type="PIRSF" id="PIRSF000728">
    <property type="entry name" value="NAGK"/>
    <property type="match status" value="1"/>
</dbReference>
<keyword evidence="9" id="KW-0963">Cytoplasm</keyword>
<comment type="pathway">
    <text evidence="1 9">Amino-acid biosynthesis; L-arginine biosynthesis; N(2)-acetyl-L-ornithine from L-glutamate: step 2/4.</text>
</comment>
<dbReference type="GO" id="GO:0005737">
    <property type="term" value="C:cytoplasm"/>
    <property type="evidence" value="ECO:0007669"/>
    <property type="project" value="UniProtKB-SubCell"/>
</dbReference>
<dbReference type="InterPro" id="IPR001057">
    <property type="entry name" value="Glu/AcGlu_kinase"/>
</dbReference>
<dbReference type="GO" id="GO:0003991">
    <property type="term" value="F:acetylglutamate kinase activity"/>
    <property type="evidence" value="ECO:0007669"/>
    <property type="project" value="UniProtKB-UniRule"/>
</dbReference>
<dbReference type="EMBL" id="DVLW01000045">
    <property type="protein sequence ID" value="HIT93889.1"/>
    <property type="molecule type" value="Genomic_DNA"/>
</dbReference>
<dbReference type="GO" id="GO:0042450">
    <property type="term" value="P:L-arginine biosynthetic process via ornithine"/>
    <property type="evidence" value="ECO:0007669"/>
    <property type="project" value="UniProtKB-UniRule"/>
</dbReference>
<dbReference type="Gene3D" id="3.40.1160.10">
    <property type="entry name" value="Acetylglutamate kinase-like"/>
    <property type="match status" value="1"/>
</dbReference>
<organism evidence="11 12">
    <name type="scientific">Candidatus Faecivivens stercoripullorum</name>
    <dbReference type="NCBI Taxonomy" id="2840805"/>
    <lineage>
        <taxon>Bacteria</taxon>
        <taxon>Bacillati</taxon>
        <taxon>Bacillota</taxon>
        <taxon>Clostridia</taxon>
        <taxon>Eubacteriales</taxon>
        <taxon>Oscillospiraceae</taxon>
        <taxon>Oscillospiraceae incertae sedis</taxon>
        <taxon>Candidatus Faecivivens</taxon>
    </lineage>
</organism>
<keyword evidence="4 9" id="KW-0808">Transferase</keyword>
<dbReference type="EC" id="2.7.2.8" evidence="9"/>
<keyword evidence="7 9" id="KW-0067">ATP-binding</keyword>
<dbReference type="GO" id="GO:0005524">
    <property type="term" value="F:ATP binding"/>
    <property type="evidence" value="ECO:0007669"/>
    <property type="project" value="UniProtKB-UniRule"/>
</dbReference>
<evidence type="ECO:0000256" key="9">
    <source>
        <dbReference type="HAMAP-Rule" id="MF_00082"/>
    </source>
</evidence>
<dbReference type="SUPFAM" id="SSF53633">
    <property type="entry name" value="Carbamate kinase-like"/>
    <property type="match status" value="1"/>
</dbReference>
<evidence type="ECO:0000256" key="5">
    <source>
        <dbReference type="ARBA" id="ARBA00022741"/>
    </source>
</evidence>
<keyword evidence="3 9" id="KW-0028">Amino-acid biosynthesis</keyword>
<dbReference type="HAMAP" id="MF_00082">
    <property type="entry name" value="ArgB"/>
    <property type="match status" value="1"/>
</dbReference>
<dbReference type="FunFam" id="3.40.1160.10:FF:000004">
    <property type="entry name" value="Acetylglutamate kinase"/>
    <property type="match status" value="1"/>
</dbReference>
<evidence type="ECO:0000256" key="1">
    <source>
        <dbReference type="ARBA" id="ARBA00004828"/>
    </source>
</evidence>
<dbReference type="NCBIfam" id="TIGR00761">
    <property type="entry name" value="argB"/>
    <property type="match status" value="1"/>
</dbReference>
<evidence type="ECO:0000259" key="10">
    <source>
        <dbReference type="Pfam" id="PF00696"/>
    </source>
</evidence>
<dbReference type="Proteomes" id="UP000824160">
    <property type="component" value="Unassembled WGS sequence"/>
</dbReference>
<comment type="subcellular location">
    <subcellularLocation>
        <location evidence="9">Cytoplasm</location>
    </subcellularLocation>
</comment>
<dbReference type="InterPro" id="IPR001048">
    <property type="entry name" value="Asp/Glu/Uridylate_kinase"/>
</dbReference>
<dbReference type="InterPro" id="IPR037528">
    <property type="entry name" value="ArgB"/>
</dbReference>
<dbReference type="PANTHER" id="PTHR23342:SF0">
    <property type="entry name" value="N-ACETYLGLUTAMATE SYNTHASE, MITOCHONDRIAL"/>
    <property type="match status" value="1"/>
</dbReference>
<dbReference type="PRINTS" id="PR00474">
    <property type="entry name" value="GLU5KINASE"/>
</dbReference>
<evidence type="ECO:0000256" key="8">
    <source>
        <dbReference type="ARBA" id="ARBA00048141"/>
    </source>
</evidence>
<dbReference type="CDD" id="cd04250">
    <property type="entry name" value="AAK_NAGK-C"/>
    <property type="match status" value="1"/>
</dbReference>
<dbReference type="InterPro" id="IPR004662">
    <property type="entry name" value="AcgluKinase_fam"/>
</dbReference>
<dbReference type="InterPro" id="IPR036393">
    <property type="entry name" value="AceGlu_kinase-like_sf"/>
</dbReference>
<evidence type="ECO:0000256" key="6">
    <source>
        <dbReference type="ARBA" id="ARBA00022777"/>
    </source>
</evidence>
<evidence type="ECO:0000256" key="2">
    <source>
        <dbReference type="ARBA" id="ARBA00022571"/>
    </source>
</evidence>
<proteinExistence type="inferred from homology"/>
<dbReference type="AlphaFoldDB" id="A0A9D1H780"/>
<protein>
    <recommendedName>
        <fullName evidence="9">Acetylglutamate kinase</fullName>
        <ecNumber evidence="9">2.7.2.8</ecNumber>
    </recommendedName>
    <alternativeName>
        <fullName evidence="9">N-acetyl-L-glutamate 5-phosphotransferase</fullName>
    </alternativeName>
    <alternativeName>
        <fullName evidence="9">NAG kinase</fullName>
        <shortName evidence="9">NAGK</shortName>
    </alternativeName>
</protein>
<comment type="catalytic activity">
    <reaction evidence="8 9">
        <text>N-acetyl-L-glutamate + ATP = N-acetyl-L-glutamyl 5-phosphate + ADP</text>
        <dbReference type="Rhea" id="RHEA:14629"/>
        <dbReference type="ChEBI" id="CHEBI:30616"/>
        <dbReference type="ChEBI" id="CHEBI:44337"/>
        <dbReference type="ChEBI" id="CHEBI:57936"/>
        <dbReference type="ChEBI" id="CHEBI:456216"/>
        <dbReference type="EC" id="2.7.2.8"/>
    </reaction>
</comment>
<keyword evidence="5 9" id="KW-0547">Nucleotide-binding</keyword>
<feature type="domain" description="Aspartate/glutamate/uridylate kinase" evidence="10">
    <location>
        <begin position="26"/>
        <end position="264"/>
    </location>
</feature>
<reference evidence="11" key="2">
    <citation type="journal article" date="2021" name="PeerJ">
        <title>Extensive microbial diversity within the chicken gut microbiome revealed by metagenomics and culture.</title>
        <authorList>
            <person name="Gilroy R."/>
            <person name="Ravi A."/>
            <person name="Getino M."/>
            <person name="Pursley I."/>
            <person name="Horton D.L."/>
            <person name="Alikhan N.F."/>
            <person name="Baker D."/>
            <person name="Gharbi K."/>
            <person name="Hall N."/>
            <person name="Watson M."/>
            <person name="Adriaenssens E.M."/>
            <person name="Foster-Nyarko E."/>
            <person name="Jarju S."/>
            <person name="Secka A."/>
            <person name="Antonio M."/>
            <person name="Oren A."/>
            <person name="Chaudhuri R.R."/>
            <person name="La Ragione R."/>
            <person name="Hildebrand F."/>
            <person name="Pallen M.J."/>
        </authorList>
    </citation>
    <scope>NUCLEOTIDE SEQUENCE</scope>
    <source>
        <strain evidence="11">ChiBcec7-5410</strain>
    </source>
</reference>
<dbReference type="Pfam" id="PF00696">
    <property type="entry name" value="AA_kinase"/>
    <property type="match status" value="1"/>
</dbReference>
<name>A0A9D1H780_9FIRM</name>
<keyword evidence="6 9" id="KW-0418">Kinase</keyword>
<evidence type="ECO:0000256" key="7">
    <source>
        <dbReference type="ARBA" id="ARBA00022840"/>
    </source>
</evidence>
<reference evidence="11" key="1">
    <citation type="submission" date="2020-10" db="EMBL/GenBank/DDBJ databases">
        <authorList>
            <person name="Gilroy R."/>
        </authorList>
    </citation>
    <scope>NUCLEOTIDE SEQUENCE</scope>
    <source>
        <strain evidence="11">ChiBcec7-5410</strain>
    </source>
</reference>
<feature type="binding site" evidence="9">
    <location>
        <position position="182"/>
    </location>
    <ligand>
        <name>substrate</name>
    </ligand>
</feature>
<keyword evidence="2 9" id="KW-0055">Arginine biosynthesis</keyword>
<accession>A0A9D1H780</accession>
<comment type="caution">
    <text evidence="11">The sequence shown here is derived from an EMBL/GenBank/DDBJ whole genome shotgun (WGS) entry which is preliminary data.</text>
</comment>
<feature type="binding site" evidence="9">
    <location>
        <begin position="66"/>
        <end position="67"/>
    </location>
    <ligand>
        <name>substrate</name>
    </ligand>
</feature>
<dbReference type="PANTHER" id="PTHR23342">
    <property type="entry name" value="N-ACETYLGLUTAMATE SYNTHASE"/>
    <property type="match status" value="1"/>
</dbReference>
<dbReference type="InterPro" id="IPR041727">
    <property type="entry name" value="NAGK-C"/>
</dbReference>
<feature type="site" description="Transition state stabilizer" evidence="9">
    <location>
        <position position="245"/>
    </location>
</feature>
<feature type="binding site" evidence="9">
    <location>
        <position position="88"/>
    </location>
    <ligand>
        <name>substrate</name>
    </ligand>
</feature>
<evidence type="ECO:0000256" key="4">
    <source>
        <dbReference type="ARBA" id="ARBA00022679"/>
    </source>
</evidence>